<dbReference type="AlphaFoldDB" id="A0A2H3DA53"/>
<gene>
    <name evidence="1" type="ORF">ARMGADRAFT_606642</name>
</gene>
<dbReference type="EMBL" id="KZ293698">
    <property type="protein sequence ID" value="PBK84366.1"/>
    <property type="molecule type" value="Genomic_DNA"/>
</dbReference>
<sequence>MMERELSGEYSSRDVTFATGSMVFFDWLPACSPCDQHGIIPWNYVVFPRLFTKRWLRHTFQHQFISMSMHACVRFKEYFIDISHQSPPPHLAPILGPSVPTWP</sequence>
<accession>A0A2H3DA53</accession>
<evidence type="ECO:0000313" key="1">
    <source>
        <dbReference type="EMBL" id="PBK84366.1"/>
    </source>
</evidence>
<keyword evidence="2" id="KW-1185">Reference proteome</keyword>
<proteinExistence type="predicted"/>
<dbReference type="InParanoid" id="A0A2H3DA53"/>
<evidence type="ECO:0000313" key="2">
    <source>
        <dbReference type="Proteomes" id="UP000217790"/>
    </source>
</evidence>
<protein>
    <submittedName>
        <fullName evidence="1">Uncharacterized protein</fullName>
    </submittedName>
</protein>
<reference evidence="2" key="1">
    <citation type="journal article" date="2017" name="Nat. Ecol. Evol.">
        <title>Genome expansion and lineage-specific genetic innovations in the forest pathogenic fungi Armillaria.</title>
        <authorList>
            <person name="Sipos G."/>
            <person name="Prasanna A.N."/>
            <person name="Walter M.C."/>
            <person name="O'Connor E."/>
            <person name="Balint B."/>
            <person name="Krizsan K."/>
            <person name="Kiss B."/>
            <person name="Hess J."/>
            <person name="Varga T."/>
            <person name="Slot J."/>
            <person name="Riley R."/>
            <person name="Boka B."/>
            <person name="Rigling D."/>
            <person name="Barry K."/>
            <person name="Lee J."/>
            <person name="Mihaltcheva S."/>
            <person name="LaButti K."/>
            <person name="Lipzen A."/>
            <person name="Waldron R."/>
            <person name="Moloney N.M."/>
            <person name="Sperisen C."/>
            <person name="Kredics L."/>
            <person name="Vagvoelgyi C."/>
            <person name="Patrignani A."/>
            <person name="Fitzpatrick D."/>
            <person name="Nagy I."/>
            <person name="Doyle S."/>
            <person name="Anderson J.B."/>
            <person name="Grigoriev I.V."/>
            <person name="Gueldener U."/>
            <person name="Muensterkoetter M."/>
            <person name="Nagy L.G."/>
        </authorList>
    </citation>
    <scope>NUCLEOTIDE SEQUENCE [LARGE SCALE GENOMIC DNA]</scope>
    <source>
        <strain evidence="2">Ar21-2</strain>
    </source>
</reference>
<organism evidence="1 2">
    <name type="scientific">Armillaria gallica</name>
    <name type="common">Bulbous honey fungus</name>
    <name type="synonym">Armillaria bulbosa</name>
    <dbReference type="NCBI Taxonomy" id="47427"/>
    <lineage>
        <taxon>Eukaryota</taxon>
        <taxon>Fungi</taxon>
        <taxon>Dikarya</taxon>
        <taxon>Basidiomycota</taxon>
        <taxon>Agaricomycotina</taxon>
        <taxon>Agaricomycetes</taxon>
        <taxon>Agaricomycetidae</taxon>
        <taxon>Agaricales</taxon>
        <taxon>Marasmiineae</taxon>
        <taxon>Physalacriaceae</taxon>
        <taxon>Armillaria</taxon>
    </lineage>
</organism>
<dbReference type="Proteomes" id="UP000217790">
    <property type="component" value="Unassembled WGS sequence"/>
</dbReference>
<name>A0A2H3DA53_ARMGA</name>